<evidence type="ECO:0000313" key="1">
    <source>
        <dbReference type="EMBL" id="GBN13154.1"/>
    </source>
</evidence>
<dbReference type="EMBL" id="BGPR01005754">
    <property type="protein sequence ID" value="GBN13154.1"/>
    <property type="molecule type" value="Genomic_DNA"/>
</dbReference>
<protein>
    <submittedName>
        <fullName evidence="1">Uncharacterized protein</fullName>
    </submittedName>
</protein>
<keyword evidence="2" id="KW-1185">Reference proteome</keyword>
<gene>
    <name evidence="1" type="ORF">AVEN_257726_1</name>
</gene>
<organism evidence="1 2">
    <name type="scientific">Araneus ventricosus</name>
    <name type="common">Orbweaver spider</name>
    <name type="synonym">Epeira ventricosa</name>
    <dbReference type="NCBI Taxonomy" id="182803"/>
    <lineage>
        <taxon>Eukaryota</taxon>
        <taxon>Metazoa</taxon>
        <taxon>Ecdysozoa</taxon>
        <taxon>Arthropoda</taxon>
        <taxon>Chelicerata</taxon>
        <taxon>Arachnida</taxon>
        <taxon>Araneae</taxon>
        <taxon>Araneomorphae</taxon>
        <taxon>Entelegynae</taxon>
        <taxon>Araneoidea</taxon>
        <taxon>Araneidae</taxon>
        <taxon>Araneus</taxon>
    </lineage>
</organism>
<dbReference type="AlphaFoldDB" id="A0A4Y2LF26"/>
<name>A0A4Y2LF26_ARAVE</name>
<proteinExistence type="predicted"/>
<dbReference type="Proteomes" id="UP000499080">
    <property type="component" value="Unassembled WGS sequence"/>
</dbReference>
<evidence type="ECO:0000313" key="2">
    <source>
        <dbReference type="Proteomes" id="UP000499080"/>
    </source>
</evidence>
<sequence>MSEVNYIVAVDWKVLPDNYVSPKRVVLLDALTQDQIIILSVEDTLSESEHEWHVPGQYLPSFIEIPISNRCVYRLQMDENPCWEPTILFLGNFS</sequence>
<accession>A0A4Y2LF26</accession>
<reference evidence="1 2" key="1">
    <citation type="journal article" date="2019" name="Sci. Rep.">
        <title>Orb-weaving spider Araneus ventricosus genome elucidates the spidroin gene catalogue.</title>
        <authorList>
            <person name="Kono N."/>
            <person name="Nakamura H."/>
            <person name="Ohtoshi R."/>
            <person name="Moran D.A.P."/>
            <person name="Shinohara A."/>
            <person name="Yoshida Y."/>
            <person name="Fujiwara M."/>
            <person name="Mori M."/>
            <person name="Tomita M."/>
            <person name="Arakawa K."/>
        </authorList>
    </citation>
    <scope>NUCLEOTIDE SEQUENCE [LARGE SCALE GENOMIC DNA]</scope>
</reference>
<comment type="caution">
    <text evidence="1">The sequence shown here is derived from an EMBL/GenBank/DDBJ whole genome shotgun (WGS) entry which is preliminary data.</text>
</comment>